<accession>A0ABR5B0C9</accession>
<evidence type="ECO:0000313" key="1">
    <source>
        <dbReference type="EMBL" id="KIL79983.1"/>
    </source>
</evidence>
<keyword evidence="2" id="KW-1185">Reference proteome</keyword>
<sequence length="37" mass="4360">MIKMASFLKFIVIQLNHTCDGEEMFTNRSVKQEKLND</sequence>
<organism evidence="1 2">
    <name type="scientific">Bacillus badius</name>
    <dbReference type="NCBI Taxonomy" id="1455"/>
    <lineage>
        <taxon>Bacteria</taxon>
        <taxon>Bacillati</taxon>
        <taxon>Bacillota</taxon>
        <taxon>Bacilli</taxon>
        <taxon>Bacillales</taxon>
        <taxon>Bacillaceae</taxon>
        <taxon>Pseudobacillus</taxon>
    </lineage>
</organism>
<protein>
    <submittedName>
        <fullName evidence="1">Uncharacterized protein</fullName>
    </submittedName>
</protein>
<name>A0ABR5B0C9_BACBA</name>
<comment type="caution">
    <text evidence="1">The sequence shown here is derived from an EMBL/GenBank/DDBJ whole genome shotgun (WGS) entry which is preliminary data.</text>
</comment>
<reference evidence="1 2" key="1">
    <citation type="submission" date="2015-01" db="EMBL/GenBank/DDBJ databases">
        <title>Genome Assembly of Bacillus badius MTCC 1458.</title>
        <authorList>
            <person name="Verma A."/>
            <person name="Khatri I."/>
            <person name="Mual P."/>
            <person name="Subramanian S."/>
            <person name="Krishnamurthi S."/>
        </authorList>
    </citation>
    <scope>NUCLEOTIDE SEQUENCE [LARGE SCALE GENOMIC DNA]</scope>
    <source>
        <strain evidence="1 2">MTCC 1458</strain>
    </source>
</reference>
<dbReference type="EMBL" id="JXLP01000002">
    <property type="protein sequence ID" value="KIL79983.1"/>
    <property type="molecule type" value="Genomic_DNA"/>
</dbReference>
<evidence type="ECO:0000313" key="2">
    <source>
        <dbReference type="Proteomes" id="UP000031982"/>
    </source>
</evidence>
<dbReference type="Proteomes" id="UP000031982">
    <property type="component" value="Unassembled WGS sequence"/>
</dbReference>
<proteinExistence type="predicted"/>
<gene>
    <name evidence="1" type="ORF">SD77_2437</name>
</gene>